<dbReference type="EMBL" id="CAMXCT030004868">
    <property type="protein sequence ID" value="CAL4797927.1"/>
    <property type="molecule type" value="Genomic_DNA"/>
</dbReference>
<keyword evidence="3" id="KW-1185">Reference proteome</keyword>
<dbReference type="Proteomes" id="UP001152797">
    <property type="component" value="Unassembled WGS sequence"/>
</dbReference>
<proteinExistence type="predicted"/>
<dbReference type="AlphaFoldDB" id="A0A9P1GEN2"/>
<sequence>MSLATVTLAQNKAAEVKATLAQNQAKIRSCQQQARRQAKSLLQGGLSCAAVRRVLAVYAVSEWDLGLAVQAAQRLSSLATSDARFPTSESVRTLFTEHDLDDLLQLFDDGHALWVPARKFASQFLREHDMFRWIKHLNLSQGVAPSAAEVYDFHESKLFGCTPCGQPRKRTVNKFVARFRARWAVRRGRLRATDAVDPDLLRQKADIVWINVDETCVACSPACPTGCVVGAHCWKTHPANAHMRVKKDTSRKTFTYVAMIASRPCIQAALPHFLVCSESRMPKLVARAFKALPPSRLQLLRGKSSWVTAETFVTILTELQKALQPWLPAVKPILLLDCACPHLPKKVLSFAQKKGLQLLFVPSCGTSTCHQNSRALTCFMSLATVTLAQNKAAEVKATLAQNQAKIRSCQQQARRQAKSLLQGGLSCAAVRRVLAVYAVSEWDLGLAVQAAQRLSSLATSDARFPTSESVRTLFTEHDLDDLLQLFDDGHALWVPARKFASQFLREHDMFRWIKHLNLSQGVAPSAAEVYDFHESKLFGCTPCGQPRKRTVNKFVARFRARWAVRRGRLRATDAVDPDLLRQKAVLLFRLQGLFL</sequence>
<organism evidence="1">
    <name type="scientific">Cladocopium goreaui</name>
    <dbReference type="NCBI Taxonomy" id="2562237"/>
    <lineage>
        <taxon>Eukaryota</taxon>
        <taxon>Sar</taxon>
        <taxon>Alveolata</taxon>
        <taxon>Dinophyceae</taxon>
        <taxon>Suessiales</taxon>
        <taxon>Symbiodiniaceae</taxon>
        <taxon>Cladocopium</taxon>
    </lineage>
</organism>
<accession>A0A9P1GEN2</accession>
<evidence type="ECO:0000313" key="1">
    <source>
        <dbReference type="EMBL" id="CAI4010615.1"/>
    </source>
</evidence>
<dbReference type="EMBL" id="CAMXCT010004868">
    <property type="protein sequence ID" value="CAI4010615.1"/>
    <property type="molecule type" value="Genomic_DNA"/>
</dbReference>
<evidence type="ECO:0008006" key="4">
    <source>
        <dbReference type="Google" id="ProtNLM"/>
    </source>
</evidence>
<name>A0A9P1GEN2_9DINO</name>
<comment type="caution">
    <text evidence="1">The sequence shown here is derived from an EMBL/GenBank/DDBJ whole genome shotgun (WGS) entry which is preliminary data.</text>
</comment>
<reference evidence="1" key="1">
    <citation type="submission" date="2022-10" db="EMBL/GenBank/DDBJ databases">
        <authorList>
            <person name="Chen Y."/>
            <person name="Dougan E. K."/>
            <person name="Chan C."/>
            <person name="Rhodes N."/>
            <person name="Thang M."/>
        </authorList>
    </citation>
    <scope>NUCLEOTIDE SEQUENCE</scope>
</reference>
<evidence type="ECO:0000313" key="3">
    <source>
        <dbReference type="Proteomes" id="UP001152797"/>
    </source>
</evidence>
<protein>
    <recommendedName>
        <fullName evidence="4">DDE-1 domain-containing protein</fullName>
    </recommendedName>
</protein>
<evidence type="ECO:0000313" key="2">
    <source>
        <dbReference type="EMBL" id="CAL4797927.1"/>
    </source>
</evidence>
<gene>
    <name evidence="1" type="ORF">C1SCF055_LOCUS35867</name>
</gene>
<dbReference type="EMBL" id="CAMXCT020004868">
    <property type="protein sequence ID" value="CAL1163990.1"/>
    <property type="molecule type" value="Genomic_DNA"/>
</dbReference>
<reference evidence="2 3" key="2">
    <citation type="submission" date="2024-05" db="EMBL/GenBank/DDBJ databases">
        <authorList>
            <person name="Chen Y."/>
            <person name="Shah S."/>
            <person name="Dougan E. K."/>
            <person name="Thang M."/>
            <person name="Chan C."/>
        </authorList>
    </citation>
    <scope>NUCLEOTIDE SEQUENCE [LARGE SCALE GENOMIC DNA]</scope>
</reference>